<keyword evidence="2" id="KW-1185">Reference proteome</keyword>
<organism evidence="1 2">
    <name type="scientific">Plasmodiophora brassicae</name>
    <name type="common">Clubroot disease agent</name>
    <dbReference type="NCBI Taxonomy" id="37360"/>
    <lineage>
        <taxon>Eukaryota</taxon>
        <taxon>Sar</taxon>
        <taxon>Rhizaria</taxon>
        <taxon>Endomyxa</taxon>
        <taxon>Phytomyxea</taxon>
        <taxon>Plasmodiophorida</taxon>
        <taxon>Plasmodiophoridae</taxon>
        <taxon>Plasmodiophora</taxon>
    </lineage>
</organism>
<gene>
    <name evidence="1" type="ORF">PBRA_000031</name>
</gene>
<name>A0A0G4IGD7_PLABS</name>
<proteinExistence type="predicted"/>
<protein>
    <submittedName>
        <fullName evidence="1">Uncharacterized protein</fullName>
    </submittedName>
</protein>
<sequence>MDTAADNETAFFVSKKIRSRLRATAARAPVRPIASNSGLAGSIRSWIGRTTKHLSVARKRLLLFTVAGLEETAFIDWGSSDSHLP</sequence>
<accession>A0A0G4IGD7</accession>
<dbReference type="AlphaFoldDB" id="A0A0G4IGD7"/>
<dbReference type="Proteomes" id="UP000039324">
    <property type="component" value="Unassembled WGS sequence"/>
</dbReference>
<reference evidence="1 2" key="1">
    <citation type="submission" date="2015-02" db="EMBL/GenBank/DDBJ databases">
        <authorList>
            <person name="Chooi Y.-H."/>
        </authorList>
    </citation>
    <scope>NUCLEOTIDE SEQUENCE [LARGE SCALE GENOMIC DNA]</scope>
    <source>
        <strain evidence="1">E3</strain>
    </source>
</reference>
<dbReference type="EMBL" id="CDSF01000001">
    <property type="protein sequence ID" value="CEO94246.1"/>
    <property type="molecule type" value="Genomic_DNA"/>
</dbReference>
<evidence type="ECO:0000313" key="1">
    <source>
        <dbReference type="EMBL" id="CEO94246.1"/>
    </source>
</evidence>
<evidence type="ECO:0000313" key="2">
    <source>
        <dbReference type="Proteomes" id="UP000039324"/>
    </source>
</evidence>